<keyword evidence="7" id="KW-1133">Transmembrane helix</keyword>
<keyword evidence="3" id="KW-0963">Cytoplasm</keyword>
<feature type="compositionally biased region" description="Polar residues" evidence="6">
    <location>
        <begin position="1027"/>
        <end position="1040"/>
    </location>
</feature>
<feature type="compositionally biased region" description="Basic and acidic residues" evidence="6">
    <location>
        <begin position="812"/>
        <end position="828"/>
    </location>
</feature>
<feature type="region of interest" description="Disordered" evidence="6">
    <location>
        <begin position="843"/>
        <end position="862"/>
    </location>
</feature>
<feature type="compositionally biased region" description="Basic and acidic residues" evidence="6">
    <location>
        <begin position="764"/>
        <end position="774"/>
    </location>
</feature>
<dbReference type="PANTHER" id="PTHR15073">
    <property type="entry name" value="MICROTUBULE-ASSOCIATED PROTEIN"/>
    <property type="match status" value="1"/>
</dbReference>
<feature type="region of interest" description="Disordered" evidence="6">
    <location>
        <begin position="968"/>
        <end position="1202"/>
    </location>
</feature>
<feature type="compositionally biased region" description="Polar residues" evidence="6">
    <location>
        <begin position="1008"/>
        <end position="1020"/>
    </location>
</feature>
<keyword evidence="4" id="KW-0175">Coiled coil</keyword>
<dbReference type="GO" id="GO:0000226">
    <property type="term" value="P:microtubule cytoskeleton organization"/>
    <property type="evidence" value="ECO:0007669"/>
    <property type="project" value="InterPro"/>
</dbReference>
<feature type="compositionally biased region" description="Polar residues" evidence="6">
    <location>
        <begin position="969"/>
        <end position="987"/>
    </location>
</feature>
<feature type="compositionally biased region" description="Basic and acidic residues" evidence="6">
    <location>
        <begin position="1223"/>
        <end position="1283"/>
    </location>
</feature>
<feature type="compositionally biased region" description="Polar residues" evidence="6">
    <location>
        <begin position="1309"/>
        <end position="1320"/>
    </location>
</feature>
<comment type="caution">
    <text evidence="10">The sequence shown here is derived from an EMBL/GenBank/DDBJ whole genome shotgun (WGS) entry which is preliminary data.</text>
</comment>
<keyword evidence="7" id="KW-0812">Transmembrane</keyword>
<feature type="chain" id="PRO_5036229708" description="SUEL-type lectin domain-containing protein" evidence="8">
    <location>
        <begin position="22"/>
        <end position="1463"/>
    </location>
</feature>
<feature type="compositionally biased region" description="Polar residues" evidence="6">
    <location>
        <begin position="539"/>
        <end position="557"/>
    </location>
</feature>
<feature type="compositionally biased region" description="Basic residues" evidence="6">
    <location>
        <begin position="558"/>
        <end position="568"/>
    </location>
</feature>
<dbReference type="Pfam" id="PF05672">
    <property type="entry name" value="MAP7"/>
    <property type="match status" value="1"/>
</dbReference>
<dbReference type="Proteomes" id="UP000663852">
    <property type="component" value="Unassembled WGS sequence"/>
</dbReference>
<proteinExistence type="inferred from homology"/>
<dbReference type="EMBL" id="CAJNOR010007661">
    <property type="protein sequence ID" value="CAF1621198.1"/>
    <property type="molecule type" value="Genomic_DNA"/>
</dbReference>
<comment type="subcellular location">
    <subcellularLocation>
        <location evidence="1">Cytoplasm</location>
        <location evidence="1">Cytoskeleton</location>
    </subcellularLocation>
</comment>
<feature type="compositionally biased region" description="Polar residues" evidence="6">
    <location>
        <begin position="626"/>
        <end position="640"/>
    </location>
</feature>
<name>A0A816CEL3_ADIRI</name>
<evidence type="ECO:0000256" key="8">
    <source>
        <dbReference type="SAM" id="SignalP"/>
    </source>
</evidence>
<feature type="compositionally biased region" description="Low complexity" evidence="6">
    <location>
        <begin position="406"/>
        <end position="426"/>
    </location>
</feature>
<dbReference type="GO" id="GO:0015630">
    <property type="term" value="C:microtubule cytoskeleton"/>
    <property type="evidence" value="ECO:0007669"/>
    <property type="project" value="InterPro"/>
</dbReference>
<keyword evidence="11" id="KW-1185">Reference proteome</keyword>
<feature type="compositionally biased region" description="Low complexity" evidence="6">
    <location>
        <begin position="800"/>
        <end position="809"/>
    </location>
</feature>
<dbReference type="Proteomes" id="UP000663828">
    <property type="component" value="Unassembled WGS sequence"/>
</dbReference>
<dbReference type="PANTHER" id="PTHR15073:SF1">
    <property type="entry name" value="RETICULOCYTE-BINDING PROTEIN HOMOLOG 2A"/>
    <property type="match status" value="1"/>
</dbReference>
<feature type="region of interest" description="Disordered" evidence="6">
    <location>
        <begin position="619"/>
        <end position="678"/>
    </location>
</feature>
<feature type="signal peptide" evidence="8">
    <location>
        <begin position="1"/>
        <end position="21"/>
    </location>
</feature>
<feature type="region of interest" description="Disordered" evidence="6">
    <location>
        <begin position="539"/>
        <end position="582"/>
    </location>
</feature>
<sequence>MIFQLIVFHFLSFSPFLVIHANVETLHFESACLQQTNAVHLNLRCSQYEHIQIVRVIYGYTKQTLLQECQFSIYDCIQEGTSHNILACNGQQTCVINLTKNEMLSSSITTPGVPSCPDFNYVQVNFGCIPDSKDICDTWKDEGPIIHLSHTYSKDRSFNRCHCKVRSSMPNGQVLLQAREINRQHTLLRSLIYPKSFDLECKKMTYLEIAISRSERKCMDMLPTNNIALFGSGSHNFTLTYVRNDPFSELFFYFELKASPIKKDHNVQIICNWGRRQTKVTTTTTIEPALTTAIISTTMPRLTKKRKATTVNMQRGGKLSRLDLIRHQPQDNQDGHIEVEDTTNMYKNEEETPSEGGTEEGEGEGEGEEGEEPSSLQVEQESEEEPLTTTLPVRTSRIKKLKRTKSSTTAKTTTIPDTTKTTSVSASSSDDEEWLRILSLANIDSQAHAKQILSINNRTYVTAAQAAVIVSDPKIRSSSSKPNTLVIVLLIIISLTFLVLIIYCLRIKKPNCLERLRTNANVAFLFCCEASKLLFCSPNDSPQRSQTTSNSPTSTIGNRRHRRRHHRPSPSVPDYQSSEYYMDETGNNCRTTQSIYDGGGEKSIYSIDYDEEETEYTTKYGRHNNDAGSYSISQDSLTNGEQDHNKNNSNQNSPIKIERPTSAATSKVSSKMSTIKSTTNGLRSLALDEHIKLVKQKKEEAEVLRLQKFQEQLRKKEQKWQQQQLERVKKWLQLRNRDTDHRSQVEERRKKREEEAKAKIDELIRREKEREQRVHQNLKTITAPQKPDSVMSMSTDVLSTRRATSASRSRTNHQDVTNRRGLHEHSDDNSATVISSHQLNPIDEHQTQSSNDESSGTSLLSARRQKRLLPTSHAYWLNTGDNHNHTSSNFMRATFTATCRSRISHSVERCPRDGRAREELLHPSTATNGESQRRPMNTTRQHLNETIRRLAKPKSNPMTQSIHIGATTGLESTNGMPLSRSSHQLRLTTSTTATTIRKRQPSRPATVPASTNESRTSPTTDDIPRSDQASTHKSISNRSAAQAKLPPTLTKTLPNAASQSHAPTQRSLMTTSHSSSSLSSSTATMNKRRLAAAATATTSSTTQATSSSKSKSTSESPVAPTNPDENVQPVNEETPSESVEPDVTSEPINPVKREQPTVDEQEYQRKLNQKIREAQQRLELERQREEEQKRQLELEEFEREQEQIRLVEEQRRAEQERLQRAIEERERENELKRQEEQRLQQQREELERKQAEETERLTRERQERAKKEEEERNERKKRLDLIMRRTRQISPNSKQENDTNKPAVEQFNGHDQTNHTSSPTNIIKSSLPHSISDTHFHMSTSTDSFILTHDSVVSPSFTTSITDTPKFKSPLIQSLLNKARNTRSTDNLVQTSMTASQIMTESLIEESVPLGKSTTLTNLSNDDHHENSRISTNTNGHGDLHLSSSTNLNVYHDRPRETATASQ</sequence>
<keyword evidence="5" id="KW-0206">Cytoskeleton</keyword>
<feature type="region of interest" description="Disordered" evidence="6">
    <location>
        <begin position="1223"/>
        <end position="1320"/>
    </location>
</feature>
<evidence type="ECO:0000313" key="11">
    <source>
        <dbReference type="Proteomes" id="UP000663828"/>
    </source>
</evidence>
<feature type="compositionally biased region" description="Low complexity" evidence="6">
    <location>
        <begin position="1067"/>
        <end position="1114"/>
    </location>
</feature>
<evidence type="ECO:0000256" key="2">
    <source>
        <dbReference type="ARBA" id="ARBA00007525"/>
    </source>
</evidence>
<keyword evidence="8" id="KW-0732">Signal</keyword>
<feature type="transmembrane region" description="Helical" evidence="7">
    <location>
        <begin position="485"/>
        <end position="506"/>
    </location>
</feature>
<dbReference type="InterPro" id="IPR008604">
    <property type="entry name" value="MAP7_fam"/>
</dbReference>
<feature type="region of interest" description="Disordered" evidence="6">
    <location>
        <begin position="1414"/>
        <end position="1463"/>
    </location>
</feature>
<feature type="compositionally biased region" description="Basic and acidic residues" evidence="6">
    <location>
        <begin position="1151"/>
        <end position="1193"/>
    </location>
</feature>
<gene>
    <name evidence="9" type="ORF">EDS130_LOCUS8992</name>
    <name evidence="10" type="ORF">XAT740_LOCUS50271</name>
</gene>
<feature type="compositionally biased region" description="Polar residues" evidence="6">
    <location>
        <begin position="662"/>
        <end position="678"/>
    </location>
</feature>
<evidence type="ECO:0000256" key="6">
    <source>
        <dbReference type="SAM" id="MobiDB-lite"/>
    </source>
</evidence>
<dbReference type="InterPro" id="IPR043159">
    <property type="entry name" value="Lectin_gal-bd_sf"/>
</dbReference>
<feature type="compositionally biased region" description="Acidic residues" evidence="6">
    <location>
        <begin position="351"/>
        <end position="372"/>
    </location>
</feature>
<evidence type="ECO:0000313" key="10">
    <source>
        <dbReference type="EMBL" id="CAF1621198.1"/>
    </source>
</evidence>
<dbReference type="CDD" id="cd22823">
    <property type="entry name" value="Gal_Rha_Lectin"/>
    <property type="match status" value="1"/>
</dbReference>
<feature type="compositionally biased region" description="Polar residues" evidence="6">
    <location>
        <begin position="1123"/>
        <end position="1137"/>
    </location>
</feature>
<dbReference type="InterPro" id="IPR051483">
    <property type="entry name" value="MAP7_domain-containing"/>
</dbReference>
<accession>A0A816CEL3</accession>
<feature type="region of interest" description="Disordered" evidence="6">
    <location>
        <begin position="302"/>
        <end position="426"/>
    </location>
</feature>
<keyword evidence="7" id="KW-0472">Membrane</keyword>
<evidence type="ECO:0008006" key="12">
    <source>
        <dbReference type="Google" id="ProtNLM"/>
    </source>
</evidence>
<feature type="compositionally biased region" description="Basic and acidic residues" evidence="6">
    <location>
        <begin position="320"/>
        <end position="339"/>
    </location>
</feature>
<feature type="compositionally biased region" description="Polar residues" evidence="6">
    <location>
        <begin position="847"/>
        <end position="860"/>
    </location>
</feature>
<evidence type="ECO:0000256" key="4">
    <source>
        <dbReference type="ARBA" id="ARBA00023054"/>
    </source>
</evidence>
<feature type="compositionally biased region" description="Polar residues" evidence="6">
    <location>
        <begin position="1049"/>
        <end position="1066"/>
    </location>
</feature>
<evidence type="ECO:0000313" key="9">
    <source>
        <dbReference type="EMBL" id="CAF0885120.1"/>
    </source>
</evidence>
<dbReference type="Gene3D" id="2.60.120.740">
    <property type="match status" value="1"/>
</dbReference>
<reference evidence="10" key="1">
    <citation type="submission" date="2021-02" db="EMBL/GenBank/DDBJ databases">
        <authorList>
            <person name="Nowell W R."/>
        </authorList>
    </citation>
    <scope>NUCLEOTIDE SEQUENCE</scope>
</reference>
<dbReference type="EMBL" id="CAJNOJ010000029">
    <property type="protein sequence ID" value="CAF0885120.1"/>
    <property type="molecule type" value="Genomic_DNA"/>
</dbReference>
<comment type="similarity">
    <text evidence="2">Belongs to the MAP7 family.</text>
</comment>
<evidence type="ECO:0000256" key="7">
    <source>
        <dbReference type="SAM" id="Phobius"/>
    </source>
</evidence>
<feature type="region of interest" description="Disordered" evidence="6">
    <location>
        <begin position="764"/>
        <end position="831"/>
    </location>
</feature>
<feature type="compositionally biased region" description="Basic residues" evidence="6">
    <location>
        <begin position="396"/>
        <end position="405"/>
    </location>
</feature>
<feature type="compositionally biased region" description="Polar residues" evidence="6">
    <location>
        <begin position="1429"/>
        <end position="1449"/>
    </location>
</feature>
<organism evidence="10 11">
    <name type="scientific">Adineta ricciae</name>
    <name type="common">Rotifer</name>
    <dbReference type="NCBI Taxonomy" id="249248"/>
    <lineage>
        <taxon>Eukaryota</taxon>
        <taxon>Metazoa</taxon>
        <taxon>Spiralia</taxon>
        <taxon>Gnathifera</taxon>
        <taxon>Rotifera</taxon>
        <taxon>Eurotatoria</taxon>
        <taxon>Bdelloidea</taxon>
        <taxon>Adinetida</taxon>
        <taxon>Adinetidae</taxon>
        <taxon>Adineta</taxon>
    </lineage>
</organism>
<evidence type="ECO:0000256" key="5">
    <source>
        <dbReference type="ARBA" id="ARBA00023212"/>
    </source>
</evidence>
<dbReference type="OrthoDB" id="10049626at2759"/>
<evidence type="ECO:0000256" key="1">
    <source>
        <dbReference type="ARBA" id="ARBA00004245"/>
    </source>
</evidence>
<evidence type="ECO:0000256" key="3">
    <source>
        <dbReference type="ARBA" id="ARBA00022490"/>
    </source>
</evidence>
<protein>
    <recommendedName>
        <fullName evidence="12">SUEL-type lectin domain-containing protein</fullName>
    </recommendedName>
</protein>